<sequence>MKVLLTVHQFFPEFSAGTEVLTLSVARELKGRGHEVRIFTGFPATEALTDQERFDQYHYDGLLVDRFRHAYVPMGDQTSKIEIGYDNHLAADFFQQLLKEFQPDVVHFFHLNRLGTGLIEKAVMAGVPAYYTPTDFWSICPTGQLLRCGGQTCAGPSPDAGNCAVHFAANLLPGRIATLVSAIPDSVSDSLVRLARSPRIPTVSFVGEVRALDKRLDRNIRRLNLLQAVIAPNRMIESLLLRNGVRSEIMVRSSYGINLAQPVVVRERTLNDRPLVLGFIGTLASHKGCHVLLEALQQFSSREVHLKIYGKQTEFPEYVAKLHRLSDGNESVTFCGTFSNDDIFNVLGGLDALVVPSVWNENTPLVVYSAQAAGCPVVASDVPGIAEAVTHDVNGLLFAPGSVIGLQHALARLIGEERLLEELSANSMPPKSVSVYVDELFQIWNSSM</sequence>
<dbReference type="PANTHER" id="PTHR12526">
    <property type="entry name" value="GLYCOSYLTRANSFERASE"/>
    <property type="match status" value="1"/>
</dbReference>
<protein>
    <submittedName>
        <fullName evidence="4">Glycosyl transferase</fullName>
    </submittedName>
</protein>
<dbReference type="Proteomes" id="UP000501669">
    <property type="component" value="Chromosome"/>
</dbReference>
<dbReference type="InterPro" id="IPR028098">
    <property type="entry name" value="Glyco_trans_4-like_N"/>
</dbReference>
<evidence type="ECO:0000256" key="2">
    <source>
        <dbReference type="ARBA" id="ARBA00022679"/>
    </source>
</evidence>
<dbReference type="GO" id="GO:0016757">
    <property type="term" value="F:glycosyltransferase activity"/>
    <property type="evidence" value="ECO:0007669"/>
    <property type="project" value="UniProtKB-KW"/>
</dbReference>
<feature type="domain" description="Glycosyltransferase subfamily 4-like N-terminal" evidence="3">
    <location>
        <begin position="17"/>
        <end position="137"/>
    </location>
</feature>
<evidence type="ECO:0000259" key="3">
    <source>
        <dbReference type="Pfam" id="PF13579"/>
    </source>
</evidence>
<reference evidence="4 5" key="1">
    <citation type="submission" date="2018-03" db="EMBL/GenBank/DDBJ databases">
        <title>Complete genome sequence of Pseudomonas fluorescens sp. G7.</title>
        <authorList>
            <person name="Gao C.-H."/>
            <person name="Li Z."/>
            <person name="Cai P."/>
        </authorList>
    </citation>
    <scope>NUCLEOTIDE SEQUENCE [LARGE SCALE GENOMIC DNA]</scope>
    <source>
        <strain evidence="4 5">G7</strain>
    </source>
</reference>
<dbReference type="Gene3D" id="3.40.50.2000">
    <property type="entry name" value="Glycogen Phosphorylase B"/>
    <property type="match status" value="3"/>
</dbReference>
<dbReference type="Pfam" id="PF13579">
    <property type="entry name" value="Glyco_trans_4_4"/>
    <property type="match status" value="1"/>
</dbReference>
<dbReference type="SUPFAM" id="SSF53756">
    <property type="entry name" value="UDP-Glycosyltransferase/glycogen phosphorylase"/>
    <property type="match status" value="1"/>
</dbReference>
<evidence type="ECO:0000313" key="4">
    <source>
        <dbReference type="EMBL" id="QJP96821.1"/>
    </source>
</evidence>
<dbReference type="AlphaFoldDB" id="A0A7Z3C794"/>
<organism evidence="4 5">
    <name type="scientific">Pseudomonas fluorescens</name>
    <dbReference type="NCBI Taxonomy" id="294"/>
    <lineage>
        <taxon>Bacteria</taxon>
        <taxon>Pseudomonadati</taxon>
        <taxon>Pseudomonadota</taxon>
        <taxon>Gammaproteobacteria</taxon>
        <taxon>Pseudomonadales</taxon>
        <taxon>Pseudomonadaceae</taxon>
        <taxon>Pseudomonas</taxon>
    </lineage>
</organism>
<dbReference type="EMBL" id="CP027561">
    <property type="protein sequence ID" value="QJP96821.1"/>
    <property type="molecule type" value="Genomic_DNA"/>
</dbReference>
<evidence type="ECO:0000256" key="1">
    <source>
        <dbReference type="ARBA" id="ARBA00022676"/>
    </source>
</evidence>
<proteinExistence type="predicted"/>
<name>A0A7Z3C794_PSEFL</name>
<keyword evidence="2 4" id="KW-0808">Transferase</keyword>
<dbReference type="RefSeq" id="WP_169431361.1">
    <property type="nucleotide sequence ID" value="NZ_CP027561.1"/>
</dbReference>
<evidence type="ECO:0000313" key="5">
    <source>
        <dbReference type="Proteomes" id="UP000501669"/>
    </source>
</evidence>
<accession>A0A7Z3C794</accession>
<dbReference type="PANTHER" id="PTHR12526:SF510">
    <property type="entry name" value="D-INOSITOL 3-PHOSPHATE GLYCOSYLTRANSFERASE"/>
    <property type="match status" value="1"/>
</dbReference>
<keyword evidence="1" id="KW-0328">Glycosyltransferase</keyword>
<dbReference type="Pfam" id="PF13692">
    <property type="entry name" value="Glyco_trans_1_4"/>
    <property type="match status" value="1"/>
</dbReference>
<gene>
    <name evidence="4" type="ORF">C6Y56_20420</name>
</gene>